<evidence type="ECO:0000256" key="1">
    <source>
        <dbReference type="ARBA" id="ARBA00022448"/>
    </source>
</evidence>
<keyword evidence="5 6" id="KW-0408">Iron</keyword>
<evidence type="ECO:0000256" key="3">
    <source>
        <dbReference type="ARBA" id="ARBA00022723"/>
    </source>
</evidence>
<proteinExistence type="predicted"/>
<dbReference type="EMBL" id="JAIOIU010000083">
    <property type="protein sequence ID" value="MBZ0159847.1"/>
    <property type="molecule type" value="Genomic_DNA"/>
</dbReference>
<evidence type="ECO:0000256" key="2">
    <source>
        <dbReference type="ARBA" id="ARBA00022617"/>
    </source>
</evidence>
<evidence type="ECO:0000313" key="9">
    <source>
        <dbReference type="EMBL" id="MBZ0159847.1"/>
    </source>
</evidence>
<dbReference type="PROSITE" id="PS51007">
    <property type="entry name" value="CYTC"/>
    <property type="match status" value="1"/>
</dbReference>
<feature type="signal peptide" evidence="7">
    <location>
        <begin position="1"/>
        <end position="30"/>
    </location>
</feature>
<dbReference type="InterPro" id="IPR008168">
    <property type="entry name" value="Cyt_C_IC"/>
</dbReference>
<dbReference type="GO" id="GO:0020037">
    <property type="term" value="F:heme binding"/>
    <property type="evidence" value="ECO:0007669"/>
    <property type="project" value="InterPro"/>
</dbReference>
<dbReference type="SUPFAM" id="SSF46626">
    <property type="entry name" value="Cytochrome c"/>
    <property type="match status" value="1"/>
</dbReference>
<dbReference type="Gene3D" id="1.10.760.10">
    <property type="entry name" value="Cytochrome c-like domain"/>
    <property type="match status" value="1"/>
</dbReference>
<keyword evidence="1" id="KW-0813">Transport</keyword>
<keyword evidence="3 6" id="KW-0479">Metal-binding</keyword>
<accession>A0AAJ1AI02</accession>
<keyword evidence="7" id="KW-0732">Signal</keyword>
<dbReference type="AlphaFoldDB" id="A0AAJ1AI02"/>
<protein>
    <submittedName>
        <fullName evidence="9">Cytochrome c</fullName>
    </submittedName>
</protein>
<feature type="domain" description="Cytochrome c" evidence="8">
    <location>
        <begin position="34"/>
        <end position="122"/>
    </location>
</feature>
<dbReference type="GO" id="GO:0005506">
    <property type="term" value="F:iron ion binding"/>
    <property type="evidence" value="ECO:0007669"/>
    <property type="project" value="InterPro"/>
</dbReference>
<organism evidence="9 10">
    <name type="scientific">Candidatus Methylomirabilis tolerans</name>
    <dbReference type="NCBI Taxonomy" id="3123416"/>
    <lineage>
        <taxon>Bacteria</taxon>
        <taxon>Candidatus Methylomirabilota</taxon>
        <taxon>Candidatus Methylomirabilia</taxon>
        <taxon>Candidatus Methylomirabilales</taxon>
        <taxon>Candidatus Methylomirabilaceae</taxon>
        <taxon>Candidatus Methylomirabilis</taxon>
    </lineage>
</organism>
<dbReference type="InterPro" id="IPR036909">
    <property type="entry name" value="Cyt_c-like_dom_sf"/>
</dbReference>
<dbReference type="InterPro" id="IPR009056">
    <property type="entry name" value="Cyt_c-like_dom"/>
</dbReference>
<evidence type="ECO:0000259" key="8">
    <source>
        <dbReference type="PROSITE" id="PS51007"/>
    </source>
</evidence>
<reference evidence="9 10" key="1">
    <citation type="journal article" date="2021" name="bioRxiv">
        <title>Unraveling nitrogen, sulfur and carbon metabolic pathways and microbial community transcriptional responses to substrate deprivation and toxicity stresses in a bioreactor mimicking anoxic brackish coastal sediment conditions.</title>
        <authorList>
            <person name="Martins P.D."/>
            <person name="Echeveste M.J."/>
            <person name="Arshad A."/>
            <person name="Kurth J."/>
            <person name="Ouboter H."/>
            <person name="Jetten M.S.M."/>
            <person name="Welte C.U."/>
        </authorList>
    </citation>
    <scope>NUCLEOTIDE SEQUENCE [LARGE SCALE GENOMIC DNA]</scope>
    <source>
        <strain evidence="9">MAG_38</strain>
    </source>
</reference>
<sequence>MRVHFLSRLRCQWLCVMVMLFVVGASSTFAAEPKGTVSAQSRYDSGCARCHGASGKGNGLQAMALFFMFKMPNMADPAYMQTRSDDVLFRAIKQGKASMPSFGLKLTDPEIKDLVVYIRSFTKAPGSAKPAVTAH</sequence>
<keyword evidence="4" id="KW-0249">Electron transport</keyword>
<evidence type="ECO:0000256" key="6">
    <source>
        <dbReference type="PROSITE-ProRule" id="PRU00433"/>
    </source>
</evidence>
<dbReference type="Pfam" id="PF13442">
    <property type="entry name" value="Cytochrome_CBB3"/>
    <property type="match status" value="1"/>
</dbReference>
<feature type="chain" id="PRO_5042487665" evidence="7">
    <location>
        <begin position="31"/>
        <end position="135"/>
    </location>
</feature>
<evidence type="ECO:0000256" key="7">
    <source>
        <dbReference type="SAM" id="SignalP"/>
    </source>
</evidence>
<gene>
    <name evidence="9" type="ORF">K8G79_06915</name>
</gene>
<dbReference type="GO" id="GO:0009055">
    <property type="term" value="F:electron transfer activity"/>
    <property type="evidence" value="ECO:0007669"/>
    <property type="project" value="InterPro"/>
</dbReference>
<dbReference type="PRINTS" id="PR00605">
    <property type="entry name" value="CYTCHROMECIC"/>
</dbReference>
<comment type="caution">
    <text evidence="9">The sequence shown here is derived from an EMBL/GenBank/DDBJ whole genome shotgun (WGS) entry which is preliminary data.</text>
</comment>
<evidence type="ECO:0000313" key="10">
    <source>
        <dbReference type="Proteomes" id="UP001197609"/>
    </source>
</evidence>
<name>A0AAJ1AI02_9BACT</name>
<dbReference type="Proteomes" id="UP001197609">
    <property type="component" value="Unassembled WGS sequence"/>
</dbReference>
<keyword evidence="2 6" id="KW-0349">Heme</keyword>
<evidence type="ECO:0000256" key="4">
    <source>
        <dbReference type="ARBA" id="ARBA00022982"/>
    </source>
</evidence>
<evidence type="ECO:0000256" key="5">
    <source>
        <dbReference type="ARBA" id="ARBA00023004"/>
    </source>
</evidence>